<sequence>MEGVSADILALCDEAVMIPLFGKGSSLNVVNALSVSLFEIIRQKSSN</sequence>
<organism evidence="1 2">
    <name type="scientific">Mangrovivirga cuniculi</name>
    <dbReference type="NCBI Taxonomy" id="2715131"/>
    <lineage>
        <taxon>Bacteria</taxon>
        <taxon>Pseudomonadati</taxon>
        <taxon>Bacteroidota</taxon>
        <taxon>Cytophagia</taxon>
        <taxon>Cytophagales</taxon>
        <taxon>Mangrovivirgaceae</taxon>
        <taxon>Mangrovivirga</taxon>
    </lineage>
</organism>
<dbReference type="SUPFAM" id="SSF75217">
    <property type="entry name" value="alpha/beta knot"/>
    <property type="match status" value="1"/>
</dbReference>
<evidence type="ECO:0000313" key="2">
    <source>
        <dbReference type="Proteomes" id="UP000298616"/>
    </source>
</evidence>
<accession>A0A4D7JKA4</accession>
<dbReference type="KEGG" id="fpf:DCC35_17320"/>
<proteinExistence type="predicted"/>
<reference evidence="1 2" key="1">
    <citation type="submission" date="2018-04" db="EMBL/GenBank/DDBJ databases">
        <title>Complete genome uncultured novel isolate.</title>
        <authorList>
            <person name="Merlino G."/>
        </authorList>
    </citation>
    <scope>NUCLEOTIDE SEQUENCE [LARGE SCALE GENOMIC DNA]</scope>
    <source>
        <strain evidence="2">R1DC9</strain>
    </source>
</reference>
<keyword evidence="2" id="KW-1185">Reference proteome</keyword>
<gene>
    <name evidence="1" type="ORF">DCC35_17320</name>
</gene>
<dbReference type="InterPro" id="IPR029026">
    <property type="entry name" value="tRNA_m1G_MTases_N"/>
</dbReference>
<protein>
    <recommendedName>
        <fullName evidence="3">tRNA/rRNA methyltransferase SpoU type domain-containing protein</fullName>
    </recommendedName>
</protein>
<dbReference type="Proteomes" id="UP000298616">
    <property type="component" value="Chromosome"/>
</dbReference>
<dbReference type="AlphaFoldDB" id="A0A4D7JKA4"/>
<evidence type="ECO:0008006" key="3">
    <source>
        <dbReference type="Google" id="ProtNLM"/>
    </source>
</evidence>
<dbReference type="EMBL" id="CP028923">
    <property type="protein sequence ID" value="QCK16369.1"/>
    <property type="molecule type" value="Genomic_DNA"/>
</dbReference>
<evidence type="ECO:0000313" key="1">
    <source>
        <dbReference type="EMBL" id="QCK16369.1"/>
    </source>
</evidence>
<name>A0A4D7JKA4_9BACT</name>
<dbReference type="InterPro" id="IPR029028">
    <property type="entry name" value="Alpha/beta_knot_MTases"/>
</dbReference>
<dbReference type="Gene3D" id="3.40.1280.10">
    <property type="match status" value="1"/>
</dbReference>